<protein>
    <submittedName>
        <fullName evidence="1">Uncharacterized protein</fullName>
    </submittedName>
</protein>
<name>A0ABU9PYB6_9BURK</name>
<evidence type="ECO:0000313" key="1">
    <source>
        <dbReference type="EMBL" id="MEM4988984.1"/>
    </source>
</evidence>
<dbReference type="Proteomes" id="UP001495910">
    <property type="component" value="Unassembled WGS sequence"/>
</dbReference>
<keyword evidence="2" id="KW-1185">Reference proteome</keyword>
<accession>A0ABU9PYB6</accession>
<sequence>MKKLTTAVGQVQHQVDAGNIGKRLRRTAIKHPVGAQALHVIQVAQGCRGNP</sequence>
<gene>
    <name evidence="1" type="ORF">V8G57_16440</name>
</gene>
<organism evidence="1 2">
    <name type="scientific">Collimonas rhizosphaerae</name>
    <dbReference type="NCBI Taxonomy" id="3126357"/>
    <lineage>
        <taxon>Bacteria</taxon>
        <taxon>Pseudomonadati</taxon>
        <taxon>Pseudomonadota</taxon>
        <taxon>Betaproteobacteria</taxon>
        <taxon>Burkholderiales</taxon>
        <taxon>Oxalobacteraceae</taxon>
        <taxon>Collimonas</taxon>
    </lineage>
</organism>
<reference evidence="1 2" key="1">
    <citation type="submission" date="2024-02" db="EMBL/GenBank/DDBJ databases">
        <title>Draft genome sequence of Collimonas sp. strain H4R21, an effective mineral-weathering bacterial strain isolated from the beech rhizosphere.</title>
        <authorList>
            <person name="Morin E."/>
            <person name="Uroz S."/>
            <person name="Leveau J.H.J."/>
            <person name="Kumar R."/>
            <person name="Rey M.W."/>
            <person name="Pham J."/>
        </authorList>
    </citation>
    <scope>NUCLEOTIDE SEQUENCE [LARGE SCALE GENOMIC DNA]</scope>
    <source>
        <strain evidence="1 2">H4R21</strain>
    </source>
</reference>
<dbReference type="EMBL" id="JBANDC010000011">
    <property type="protein sequence ID" value="MEM4988984.1"/>
    <property type="molecule type" value="Genomic_DNA"/>
</dbReference>
<comment type="caution">
    <text evidence="1">The sequence shown here is derived from an EMBL/GenBank/DDBJ whole genome shotgun (WGS) entry which is preliminary data.</text>
</comment>
<proteinExistence type="predicted"/>
<evidence type="ECO:0000313" key="2">
    <source>
        <dbReference type="Proteomes" id="UP001495910"/>
    </source>
</evidence>
<dbReference type="RefSeq" id="WP_342830277.1">
    <property type="nucleotide sequence ID" value="NZ_JBANDC010000011.1"/>
</dbReference>